<dbReference type="RefSeq" id="WP_146429078.1">
    <property type="nucleotide sequence ID" value="NZ_SJPF01000001.1"/>
</dbReference>
<dbReference type="InterPro" id="IPR050256">
    <property type="entry name" value="Glycosyltransferase_2"/>
</dbReference>
<sequence length="290" mass="33041">MPALTISRPANMPQEAFDWEGETITAIDRRLDEIDRLSHALDAEDEQSAGEQGERDKSAYPPGFRLSVVIPVYNERETIEKVIRRIDQLPVDTEIIVVDDCSTDGTRDVLARVAHYIDLQIKYHDRNQGKGASLRTGFQAATGEIVVVQDADLEYDPNDILTVIQPILEGEADVSYGSRFRESRHLNSSLIHRAGNRLLTWLSNWKTGLRITDMETCYKAMRISALRSVTIEQDRFGFEPEITAKLARRKFRIVERPISYNARSWKGGKKIGLRDAFQAIWCIFHYGSND</sequence>
<dbReference type="EMBL" id="SJPF01000001">
    <property type="protein sequence ID" value="TWT38854.1"/>
    <property type="molecule type" value="Genomic_DNA"/>
</dbReference>
<dbReference type="GO" id="GO:0099621">
    <property type="term" value="F:undecaprenyl-phosphate 4-deoxy-4-formamido-L-arabinose transferase activity"/>
    <property type="evidence" value="ECO:0007669"/>
    <property type="project" value="UniProtKB-EC"/>
</dbReference>
<dbReference type="OrthoDB" id="9810303at2"/>
<name>A0A5C5VJS2_9BACT</name>
<dbReference type="PANTHER" id="PTHR48090">
    <property type="entry name" value="UNDECAPRENYL-PHOSPHATE 4-DEOXY-4-FORMAMIDO-L-ARABINOSE TRANSFERASE-RELATED"/>
    <property type="match status" value="1"/>
</dbReference>
<dbReference type="EC" id="2.4.2.53" evidence="2"/>
<dbReference type="InterPro" id="IPR001173">
    <property type="entry name" value="Glyco_trans_2-like"/>
</dbReference>
<dbReference type="AlphaFoldDB" id="A0A5C5VJS2"/>
<keyword evidence="3" id="KW-1185">Reference proteome</keyword>
<keyword evidence="2" id="KW-0328">Glycosyltransferase</keyword>
<evidence type="ECO:0000313" key="2">
    <source>
        <dbReference type="EMBL" id="TWT38854.1"/>
    </source>
</evidence>
<dbReference type="Proteomes" id="UP000318878">
    <property type="component" value="Unassembled WGS sequence"/>
</dbReference>
<comment type="caution">
    <text evidence="2">The sequence shown here is derived from an EMBL/GenBank/DDBJ whole genome shotgun (WGS) entry which is preliminary data.</text>
</comment>
<dbReference type="InterPro" id="IPR029044">
    <property type="entry name" value="Nucleotide-diphossugar_trans"/>
</dbReference>
<dbReference type="PANTHER" id="PTHR48090:SF7">
    <property type="entry name" value="RFBJ PROTEIN"/>
    <property type="match status" value="1"/>
</dbReference>
<dbReference type="SUPFAM" id="SSF53448">
    <property type="entry name" value="Nucleotide-diphospho-sugar transferases"/>
    <property type="match status" value="1"/>
</dbReference>
<organism evidence="2 3">
    <name type="scientific">Blastopirellula retiformator</name>
    <dbReference type="NCBI Taxonomy" id="2527970"/>
    <lineage>
        <taxon>Bacteria</taxon>
        <taxon>Pseudomonadati</taxon>
        <taxon>Planctomycetota</taxon>
        <taxon>Planctomycetia</taxon>
        <taxon>Pirellulales</taxon>
        <taxon>Pirellulaceae</taxon>
        <taxon>Blastopirellula</taxon>
    </lineage>
</organism>
<dbReference type="Pfam" id="PF00535">
    <property type="entry name" value="Glycos_transf_2"/>
    <property type="match status" value="1"/>
</dbReference>
<protein>
    <submittedName>
        <fullName evidence="2">Undecaprenyl-phosphate 4-deoxy-4-formamido-L-arabinose transferase</fullName>
        <ecNumber evidence="2">2.4.2.53</ecNumber>
    </submittedName>
</protein>
<keyword evidence="2" id="KW-0808">Transferase</keyword>
<feature type="domain" description="Glycosyltransferase 2-like" evidence="1">
    <location>
        <begin position="67"/>
        <end position="201"/>
    </location>
</feature>
<proteinExistence type="predicted"/>
<dbReference type="CDD" id="cd04179">
    <property type="entry name" value="DPM_DPG-synthase_like"/>
    <property type="match status" value="1"/>
</dbReference>
<dbReference type="Gene3D" id="3.90.550.10">
    <property type="entry name" value="Spore Coat Polysaccharide Biosynthesis Protein SpsA, Chain A"/>
    <property type="match status" value="1"/>
</dbReference>
<gene>
    <name evidence="2" type="primary">arnC_1</name>
    <name evidence="2" type="ORF">Enr8_05480</name>
</gene>
<evidence type="ECO:0000259" key="1">
    <source>
        <dbReference type="Pfam" id="PF00535"/>
    </source>
</evidence>
<accession>A0A5C5VJS2</accession>
<evidence type="ECO:0000313" key="3">
    <source>
        <dbReference type="Proteomes" id="UP000318878"/>
    </source>
</evidence>
<reference evidence="2 3" key="1">
    <citation type="submission" date="2019-02" db="EMBL/GenBank/DDBJ databases">
        <title>Deep-cultivation of Planctomycetes and their phenomic and genomic characterization uncovers novel biology.</title>
        <authorList>
            <person name="Wiegand S."/>
            <person name="Jogler M."/>
            <person name="Boedeker C."/>
            <person name="Pinto D."/>
            <person name="Vollmers J."/>
            <person name="Rivas-Marin E."/>
            <person name="Kohn T."/>
            <person name="Peeters S.H."/>
            <person name="Heuer A."/>
            <person name="Rast P."/>
            <person name="Oberbeckmann S."/>
            <person name="Bunk B."/>
            <person name="Jeske O."/>
            <person name="Meyerdierks A."/>
            <person name="Storesund J.E."/>
            <person name="Kallscheuer N."/>
            <person name="Luecker S."/>
            <person name="Lage O.M."/>
            <person name="Pohl T."/>
            <person name="Merkel B.J."/>
            <person name="Hornburger P."/>
            <person name="Mueller R.-W."/>
            <person name="Bruemmer F."/>
            <person name="Labrenz M."/>
            <person name="Spormann A.M."/>
            <person name="Op Den Camp H."/>
            <person name="Overmann J."/>
            <person name="Amann R."/>
            <person name="Jetten M.S.M."/>
            <person name="Mascher T."/>
            <person name="Medema M.H."/>
            <person name="Devos D.P."/>
            <person name="Kaster A.-K."/>
            <person name="Ovreas L."/>
            <person name="Rohde M."/>
            <person name="Galperin M.Y."/>
            <person name="Jogler C."/>
        </authorList>
    </citation>
    <scope>NUCLEOTIDE SEQUENCE [LARGE SCALE GENOMIC DNA]</scope>
    <source>
        <strain evidence="2 3">Enr8</strain>
    </source>
</reference>